<dbReference type="InterPro" id="IPR013108">
    <property type="entry name" value="Amidohydro_3"/>
</dbReference>
<dbReference type="Proteomes" id="UP000594800">
    <property type="component" value="Chromosome"/>
</dbReference>
<dbReference type="PANTHER" id="PTHR43135:SF3">
    <property type="entry name" value="ALPHA-D-RIBOSE 1-METHYLPHOSPHONATE 5-TRIPHOSPHATE DIPHOSPHATASE"/>
    <property type="match status" value="1"/>
</dbReference>
<dbReference type="RefSeq" id="WP_196103816.1">
    <property type="nucleotide sequence ID" value="NZ_CP064942.1"/>
</dbReference>
<keyword evidence="3" id="KW-1185">Reference proteome</keyword>
<feature type="domain" description="Amidohydrolase 3" evidence="1">
    <location>
        <begin position="199"/>
        <end position="397"/>
    </location>
</feature>
<dbReference type="InterPro" id="IPR011059">
    <property type="entry name" value="Metal-dep_hydrolase_composite"/>
</dbReference>
<gene>
    <name evidence="2" type="ORF">I0K15_02155</name>
</gene>
<dbReference type="PIRSF" id="PIRSF038971">
    <property type="entry name" value="PhnM"/>
    <property type="match status" value="1"/>
</dbReference>
<evidence type="ECO:0000313" key="2">
    <source>
        <dbReference type="EMBL" id="QPH54607.1"/>
    </source>
</evidence>
<dbReference type="Gene3D" id="3.20.20.140">
    <property type="entry name" value="Metal-dependent hydrolases"/>
    <property type="match status" value="1"/>
</dbReference>
<dbReference type="SUPFAM" id="SSF51338">
    <property type="entry name" value="Composite domain of metallo-dependent hydrolases"/>
    <property type="match status" value="1"/>
</dbReference>
<proteinExistence type="predicted"/>
<sequence>MFRVIGATVILPNGVARCEVSVEDGRIAALDAPATPGEVKVDGRGKVLAPALIDIHGDAFERQMMPRPGVMFPLDPAVLETDRQLGANGIATAFHAVTLGWEPGLRSVEQGRAFCAALERLGPRLTVENAIQLRWETFAFEAVDLIEEVLAGPLPAAIAFNDHTSMSMLDPSIRIQDRPFEQAADYPAVSFDAPHLPRKMAGSAKRAGLDIEPYLERMGDIWTRRAEVPAVIERVAAAGREAGVGMLSHDDTQDETRTFYRGLGARISEFPMRIPVAEAAKAAGDAIAFGAPNVVRGGSHIGSPSAAEMVEAGLCDMLASDYYYPAMLAAVARLHEEKRAPLDKLWRLVSAGPAEAMHLPERGEIAVGQRADLVLLDWPEGETPAVRRTWVKGRLAYSAG</sequence>
<accession>A0A7S9QDP8</accession>
<evidence type="ECO:0000259" key="1">
    <source>
        <dbReference type="Pfam" id="PF07969"/>
    </source>
</evidence>
<dbReference type="KEGG" id="poz:I0K15_02155"/>
<dbReference type="GO" id="GO:0019700">
    <property type="term" value="P:organic phosphonate catabolic process"/>
    <property type="evidence" value="ECO:0007669"/>
    <property type="project" value="InterPro"/>
</dbReference>
<reference evidence="2 3" key="1">
    <citation type="submission" date="2020-11" db="EMBL/GenBank/DDBJ databases">
        <title>Description of Pontivivens ytuae sp. nov. isolated from deep sea sediment of Mariana Trench.</title>
        <authorList>
            <person name="Wang Z."/>
            <person name="Sun Q.-L."/>
            <person name="Xu X.-D."/>
            <person name="Tang Y.-Z."/>
            <person name="Zhang J."/>
        </authorList>
    </citation>
    <scope>NUCLEOTIDE SEQUENCE [LARGE SCALE GENOMIC DNA]</scope>
    <source>
        <strain evidence="2 3">MT2928</strain>
    </source>
</reference>
<dbReference type="GO" id="GO:0016810">
    <property type="term" value="F:hydrolase activity, acting on carbon-nitrogen (but not peptide) bonds"/>
    <property type="evidence" value="ECO:0007669"/>
    <property type="project" value="InterPro"/>
</dbReference>
<dbReference type="InterPro" id="IPR012696">
    <property type="entry name" value="PhnM"/>
</dbReference>
<protein>
    <submittedName>
        <fullName evidence="2">Alpha-D-ribose 1-methylphosphonate 5-triphosphate diphosphatase</fullName>
    </submittedName>
</protein>
<dbReference type="PANTHER" id="PTHR43135">
    <property type="entry name" value="ALPHA-D-RIBOSE 1-METHYLPHOSPHONATE 5-TRIPHOSPHATE DIPHOSPHATASE"/>
    <property type="match status" value="1"/>
</dbReference>
<dbReference type="SUPFAM" id="SSF51556">
    <property type="entry name" value="Metallo-dependent hydrolases"/>
    <property type="match status" value="1"/>
</dbReference>
<evidence type="ECO:0000313" key="3">
    <source>
        <dbReference type="Proteomes" id="UP000594800"/>
    </source>
</evidence>
<dbReference type="Gene3D" id="2.30.40.10">
    <property type="entry name" value="Urease, subunit C, domain 1"/>
    <property type="match status" value="1"/>
</dbReference>
<organism evidence="2 3">
    <name type="scientific">Pontivivens ytuae</name>
    <dbReference type="NCBI Taxonomy" id="2789856"/>
    <lineage>
        <taxon>Bacteria</taxon>
        <taxon>Pseudomonadati</taxon>
        <taxon>Pseudomonadota</taxon>
        <taxon>Alphaproteobacteria</taxon>
        <taxon>Rhodobacterales</taxon>
        <taxon>Paracoccaceae</taxon>
        <taxon>Pontivivens</taxon>
    </lineage>
</organism>
<dbReference type="InterPro" id="IPR032466">
    <property type="entry name" value="Metal_Hydrolase"/>
</dbReference>
<name>A0A7S9QDP8_9RHOB</name>
<dbReference type="AlphaFoldDB" id="A0A7S9QDP8"/>
<dbReference type="NCBIfam" id="NF011987">
    <property type="entry name" value="PRK15446.2-3"/>
    <property type="match status" value="1"/>
</dbReference>
<dbReference type="EMBL" id="CP064942">
    <property type="protein sequence ID" value="QPH54607.1"/>
    <property type="molecule type" value="Genomic_DNA"/>
</dbReference>
<dbReference type="InterPro" id="IPR051781">
    <property type="entry name" value="Metallo-dep_Hydrolase"/>
</dbReference>
<dbReference type="Pfam" id="PF07969">
    <property type="entry name" value="Amidohydro_3"/>
    <property type="match status" value="1"/>
</dbReference>